<dbReference type="Pfam" id="PF13304">
    <property type="entry name" value="AAA_21"/>
    <property type="match status" value="1"/>
</dbReference>
<dbReference type="RefSeq" id="WP_099385763.1">
    <property type="nucleotide sequence ID" value="NZ_PDYG01000014.1"/>
</dbReference>
<evidence type="ECO:0000313" key="2">
    <source>
        <dbReference type="EMBL" id="PHU38221.1"/>
    </source>
</evidence>
<name>A0A2G3E4U0_9FIRM</name>
<evidence type="ECO:0000259" key="1">
    <source>
        <dbReference type="Pfam" id="PF13304"/>
    </source>
</evidence>
<dbReference type="Proteomes" id="UP000224563">
    <property type="component" value="Unassembled WGS sequence"/>
</dbReference>
<dbReference type="AlphaFoldDB" id="A0A2G3E4U0"/>
<accession>A0A2G3E4U0</accession>
<comment type="caution">
    <text evidence="2">The sequence shown here is derived from an EMBL/GenBank/DDBJ whole genome shotgun (WGS) entry which is preliminary data.</text>
</comment>
<keyword evidence="3" id="KW-1185">Reference proteome</keyword>
<organism evidence="2 3">
    <name type="scientific">Agathobacter ruminis</name>
    <dbReference type="NCBI Taxonomy" id="1712665"/>
    <lineage>
        <taxon>Bacteria</taxon>
        <taxon>Bacillati</taxon>
        <taxon>Bacillota</taxon>
        <taxon>Clostridia</taxon>
        <taxon>Lachnospirales</taxon>
        <taxon>Lachnospiraceae</taxon>
        <taxon>Agathobacter</taxon>
    </lineage>
</organism>
<gene>
    <name evidence="2" type="ORF">CSX02_04210</name>
</gene>
<dbReference type="PANTHER" id="PTHR40396:SF1">
    <property type="entry name" value="ATPASE AAA-TYPE CORE DOMAIN-CONTAINING PROTEIN"/>
    <property type="match status" value="1"/>
</dbReference>
<dbReference type="GO" id="GO:0005524">
    <property type="term" value="F:ATP binding"/>
    <property type="evidence" value="ECO:0007669"/>
    <property type="project" value="InterPro"/>
</dbReference>
<reference evidence="2 3" key="2">
    <citation type="submission" date="2017-10" db="EMBL/GenBank/DDBJ databases">
        <authorList>
            <person name="Banno H."/>
            <person name="Chua N.-H."/>
        </authorList>
    </citation>
    <scope>NUCLEOTIDE SEQUENCE [LARGE SCALE GENOMIC DNA]</scope>
    <source>
        <strain evidence="2 3">JK623</strain>
    </source>
</reference>
<dbReference type="GO" id="GO:0016887">
    <property type="term" value="F:ATP hydrolysis activity"/>
    <property type="evidence" value="ECO:0007669"/>
    <property type="project" value="InterPro"/>
</dbReference>
<feature type="domain" description="ATPase AAA-type core" evidence="1">
    <location>
        <begin position="49"/>
        <end position="392"/>
    </location>
</feature>
<dbReference type="InterPro" id="IPR003959">
    <property type="entry name" value="ATPase_AAA_core"/>
</dbReference>
<reference evidence="2 3" key="1">
    <citation type="submission" date="2017-10" db="EMBL/GenBank/DDBJ databases">
        <title>Resolving the taxonomy of Roseburia spp., Eubacterium rectale and Agathobacter spp. through phylogenomic analysis.</title>
        <authorList>
            <person name="Sheridan P.O."/>
            <person name="Walker A.W."/>
            <person name="Duncan S.H."/>
            <person name="Scott K.P."/>
            <person name="Toole P.W.O."/>
            <person name="Luis P."/>
            <person name="Flint H.J."/>
        </authorList>
    </citation>
    <scope>NUCLEOTIDE SEQUENCE [LARGE SCALE GENOMIC DNA]</scope>
    <source>
        <strain evidence="2 3">JK623</strain>
    </source>
</reference>
<dbReference type="EMBL" id="PDYG01000014">
    <property type="protein sequence ID" value="PHU38221.1"/>
    <property type="molecule type" value="Genomic_DNA"/>
</dbReference>
<evidence type="ECO:0000313" key="3">
    <source>
        <dbReference type="Proteomes" id="UP000224563"/>
    </source>
</evidence>
<dbReference type="SUPFAM" id="SSF52540">
    <property type="entry name" value="P-loop containing nucleoside triphosphate hydrolases"/>
    <property type="match status" value="1"/>
</dbReference>
<dbReference type="PANTHER" id="PTHR40396">
    <property type="entry name" value="ATPASE-LIKE PROTEIN"/>
    <property type="match status" value="1"/>
</dbReference>
<dbReference type="InterPro" id="IPR027417">
    <property type="entry name" value="P-loop_NTPase"/>
</dbReference>
<sequence>MLTKITVGNFKSFNKEAELTMISSTKIRTKVDHRVKVGSSTRLLKHSTVYGANAAGKSNLIEFFKFFKFTVENGLPVSCAKYFCKNNEENEQRDSIFEIQMEIDGKFYAYGFTARLAERWITGEWLYELYQNGSARRIFERESNSKPELDSSVSLTKDEKTKFITYADDFEDNIVGLFLTEMNRGKKINEDSNLQIFRLVFNWIKTHIVVVSPNEPITDFKYYYEEDSLELINKLISTFDTGVTNVRIEEIDTNELSKMLPKPIIDDVMEQIKKNMDEAGKAPFRMSGRSDTMFFNIEGKDNEDLKITTIKLKHGKSPFDFDFEDESDGTRRLFDLLDMLLIKEDDIVYVVDELERSLHPKLTEHFLKLFGERHKNHKIQLIFTTHESSIMDQELFRRDEIWFIERDDENNSSIYSLDRFKERYDKKLSKAYLEGRYGAIPVFKKFEFGEGE</sequence>
<dbReference type="Gene3D" id="3.40.50.300">
    <property type="entry name" value="P-loop containing nucleotide triphosphate hydrolases"/>
    <property type="match status" value="1"/>
</dbReference>
<protein>
    <submittedName>
        <fullName evidence="2">AAA family ATPase</fullName>
    </submittedName>
</protein>
<proteinExistence type="predicted"/>